<dbReference type="EMBL" id="JQ815363">
    <property type="protein sequence ID" value="AFJ20395.1"/>
    <property type="molecule type" value="Genomic_DNA"/>
</dbReference>
<dbReference type="CDD" id="cd19371">
    <property type="entry name" value="UDG-F1-like"/>
    <property type="match status" value="1"/>
</dbReference>
<dbReference type="GeneID" id="14011247"/>
<keyword evidence="1" id="KW-0326">Glycosidase</keyword>
<protein>
    <submittedName>
        <fullName evidence="1">Uracil-DNA glycosylase</fullName>
        <ecNumber evidence="1">3.2.2.27</ecNumber>
    </submittedName>
</protein>
<gene>
    <name evidence="1" type="ORF">CyHV1_ORF98</name>
</gene>
<keyword evidence="2" id="KW-1185">Reference proteome</keyword>
<organism evidence="1 2">
    <name type="scientific">Cyprinid herpesvirus 1</name>
    <dbReference type="NCBI Taxonomy" id="317858"/>
    <lineage>
        <taxon>Viruses</taxon>
        <taxon>Duplodnaviria</taxon>
        <taxon>Heunggongvirae</taxon>
        <taxon>Peploviricota</taxon>
        <taxon>Herviviricetes</taxon>
        <taxon>Herpesvirales</taxon>
        <taxon>Alloherpesviridae</taxon>
        <taxon>Cyvirus</taxon>
        <taxon>Cyvirus cyprinidallo1</taxon>
    </lineage>
</organism>
<reference evidence="1 2" key="1">
    <citation type="journal article" date="2013" name="J. Virol.">
        <title>Comparative genomics of carp herpesviruses.</title>
        <authorList>
            <person name="Davison A.J."/>
            <person name="Kurobe T."/>
            <person name="Gatherer D."/>
            <person name="Cunningham C."/>
            <person name="Korf I."/>
            <person name="Fukuda H."/>
            <person name="Hedrick R.P."/>
            <person name="Waltzek T.B."/>
        </authorList>
    </citation>
    <scope>NUCLEOTIDE SEQUENCE [LARGE SCALE GENOMIC DNA]</scope>
    <source>
        <strain evidence="1">NG-J1</strain>
    </source>
</reference>
<sequence length="293" mass="33468">MDHFQIQTVLKRVEIRRKYRGEQVDIGIDTEVIDHLKLKHEIAMLKRDMRRERFNDDVHEGPPPPEPRDDLIRDLVSELPNVSGGWREFFLREFDKSYTADLLDTLRGSRGRLTPSLDRVLHAFSFIKSPRDVRVLLVGNRAYRWRGFNGMGFGTTEGCGAQHVANLRQELGGNYDATLEDWARQGVLCLAVGPTCSSGADDHTDAWSRLLQTVIARCLSSNKKLQAIAIGADARKLFNMSVTQLSGSLSQGQCLFSADYLYRSDFLMSRVFSHTNSQLRFHKLKEVRWLIND</sequence>
<dbReference type="InterPro" id="IPR036895">
    <property type="entry name" value="Uracil-DNA_glycosylase-like_sf"/>
</dbReference>
<name>K7PCL1_9VIRU</name>
<keyword evidence="1" id="KW-0378">Hydrolase</keyword>
<evidence type="ECO:0000313" key="2">
    <source>
        <dbReference type="Proteomes" id="UP000118426"/>
    </source>
</evidence>
<dbReference type="SUPFAM" id="SSF52141">
    <property type="entry name" value="Uracil-DNA glycosylase-like"/>
    <property type="match status" value="1"/>
</dbReference>
<evidence type="ECO:0000313" key="1">
    <source>
        <dbReference type="EMBL" id="AFJ20395.1"/>
    </source>
</evidence>
<dbReference type="Gene3D" id="3.40.470.10">
    <property type="entry name" value="Uracil-DNA glycosylase-like domain"/>
    <property type="match status" value="1"/>
</dbReference>
<dbReference type="KEGG" id="vg:14011247"/>
<dbReference type="GO" id="GO:0004844">
    <property type="term" value="F:uracil DNA N-glycosylase activity"/>
    <property type="evidence" value="ECO:0007669"/>
    <property type="project" value="UniProtKB-EC"/>
</dbReference>
<proteinExistence type="predicted"/>
<dbReference type="RefSeq" id="YP_007003761.1">
    <property type="nucleotide sequence ID" value="NC_019491.1"/>
</dbReference>
<dbReference type="EC" id="3.2.2.27" evidence="1"/>
<accession>K7PCL1</accession>
<dbReference type="Proteomes" id="UP000118426">
    <property type="component" value="Segment"/>
</dbReference>
<dbReference type="OrthoDB" id="10543at10239"/>